<dbReference type="SUPFAM" id="SSF55486">
    <property type="entry name" value="Metalloproteases ('zincins'), catalytic domain"/>
    <property type="match status" value="1"/>
</dbReference>
<dbReference type="Pfam" id="PF00413">
    <property type="entry name" value="Peptidase_M10"/>
    <property type="match status" value="2"/>
</dbReference>
<dbReference type="GO" id="GO:0008270">
    <property type="term" value="F:zinc ion binding"/>
    <property type="evidence" value="ECO:0007669"/>
    <property type="project" value="InterPro"/>
</dbReference>
<dbReference type="Gene3D" id="3.40.390.10">
    <property type="entry name" value="Collagenase (Catalytic Domain)"/>
    <property type="match status" value="2"/>
</dbReference>
<evidence type="ECO:0000256" key="1">
    <source>
        <dbReference type="ARBA" id="ARBA00022670"/>
    </source>
</evidence>
<dbReference type="Proteomes" id="UP000265520">
    <property type="component" value="Unassembled WGS sequence"/>
</dbReference>
<dbReference type="GO" id="GO:0006508">
    <property type="term" value="P:proteolysis"/>
    <property type="evidence" value="ECO:0007669"/>
    <property type="project" value="UniProtKB-KW"/>
</dbReference>
<dbReference type="AlphaFoldDB" id="A0A392M3K2"/>
<evidence type="ECO:0000256" key="3">
    <source>
        <dbReference type="ARBA" id="ARBA00022801"/>
    </source>
</evidence>
<keyword evidence="4" id="KW-0862">Zinc</keyword>
<feature type="domain" description="Peptidase M10 metallopeptidase" evidence="5">
    <location>
        <begin position="9"/>
        <end position="45"/>
    </location>
</feature>
<feature type="non-terminal residue" evidence="6">
    <location>
        <position position="1"/>
    </location>
</feature>
<keyword evidence="1" id="KW-0645">Protease</keyword>
<feature type="domain" description="Peptidase M10 metallopeptidase" evidence="5">
    <location>
        <begin position="52"/>
        <end position="91"/>
    </location>
</feature>
<organism evidence="6 7">
    <name type="scientific">Trifolium medium</name>
    <dbReference type="NCBI Taxonomy" id="97028"/>
    <lineage>
        <taxon>Eukaryota</taxon>
        <taxon>Viridiplantae</taxon>
        <taxon>Streptophyta</taxon>
        <taxon>Embryophyta</taxon>
        <taxon>Tracheophyta</taxon>
        <taxon>Spermatophyta</taxon>
        <taxon>Magnoliopsida</taxon>
        <taxon>eudicotyledons</taxon>
        <taxon>Gunneridae</taxon>
        <taxon>Pentapetalae</taxon>
        <taxon>rosids</taxon>
        <taxon>fabids</taxon>
        <taxon>Fabales</taxon>
        <taxon>Fabaceae</taxon>
        <taxon>Papilionoideae</taxon>
        <taxon>50 kb inversion clade</taxon>
        <taxon>NPAAA clade</taxon>
        <taxon>Hologalegina</taxon>
        <taxon>IRL clade</taxon>
        <taxon>Trifolieae</taxon>
        <taxon>Trifolium</taxon>
    </lineage>
</organism>
<dbReference type="PANTHER" id="PTHR10201">
    <property type="entry name" value="MATRIX METALLOPROTEINASE"/>
    <property type="match status" value="1"/>
</dbReference>
<sequence length="243" mass="27262">SSRLPVIAKSLFKDAFNRWSKVTALNFTETTSFKDSDIVIGFLKLDGKGGVVGHLLGLGHSSVKEAIMYPIVLPKKKIELNVVDLQKIPQIINTDQPAVKSPRKGQKTDGRVARGVGYSLSTATPKESVVRPLSSGCWRDSNATSWMDYVIKEMLKGVIKVAIKAWNKKFMLWHILKSKEQVAFQRSNSRWLKEGDVNSQFIHVCMQGFATNHLPYFLAKTRRGSRDSSRFGKGCMDSDKEKK</sequence>
<dbReference type="GO" id="GO:0030574">
    <property type="term" value="P:collagen catabolic process"/>
    <property type="evidence" value="ECO:0007669"/>
    <property type="project" value="TreeGrafter"/>
</dbReference>
<dbReference type="InterPro" id="IPR024079">
    <property type="entry name" value="MetalloPept_cat_dom_sf"/>
</dbReference>
<comment type="caution">
    <text evidence="6">The sequence shown here is derived from an EMBL/GenBank/DDBJ whole genome shotgun (WGS) entry which is preliminary data.</text>
</comment>
<accession>A0A392M3K2</accession>
<protein>
    <submittedName>
        <fullName evidence="6">Metalloendoproteinase 1</fullName>
    </submittedName>
</protein>
<proteinExistence type="predicted"/>
<reference evidence="6 7" key="1">
    <citation type="journal article" date="2018" name="Front. Plant Sci.">
        <title>Red Clover (Trifolium pratense) and Zigzag Clover (T. medium) - A Picture of Genomic Similarities and Differences.</title>
        <authorList>
            <person name="Dluhosova J."/>
            <person name="Istvanek J."/>
            <person name="Nedelnik J."/>
            <person name="Repkova J."/>
        </authorList>
    </citation>
    <scope>NUCLEOTIDE SEQUENCE [LARGE SCALE GENOMIC DNA]</scope>
    <source>
        <strain evidence="7">cv. 10/8</strain>
        <tissue evidence="6">Leaf</tissue>
    </source>
</reference>
<dbReference type="GO" id="GO:0004222">
    <property type="term" value="F:metalloendopeptidase activity"/>
    <property type="evidence" value="ECO:0007669"/>
    <property type="project" value="InterPro"/>
</dbReference>
<evidence type="ECO:0000259" key="5">
    <source>
        <dbReference type="Pfam" id="PF00413"/>
    </source>
</evidence>
<keyword evidence="2" id="KW-0479">Metal-binding</keyword>
<evidence type="ECO:0000313" key="6">
    <source>
        <dbReference type="EMBL" id="MCH81613.1"/>
    </source>
</evidence>
<dbReference type="GO" id="GO:0030198">
    <property type="term" value="P:extracellular matrix organization"/>
    <property type="evidence" value="ECO:0007669"/>
    <property type="project" value="TreeGrafter"/>
</dbReference>
<gene>
    <name evidence="6" type="ORF">A2U01_0002404</name>
</gene>
<evidence type="ECO:0000313" key="7">
    <source>
        <dbReference type="Proteomes" id="UP000265520"/>
    </source>
</evidence>
<keyword evidence="7" id="KW-1185">Reference proteome</keyword>
<keyword evidence="3" id="KW-0378">Hydrolase</keyword>
<evidence type="ECO:0000256" key="4">
    <source>
        <dbReference type="ARBA" id="ARBA00022833"/>
    </source>
</evidence>
<dbReference type="GO" id="GO:0031012">
    <property type="term" value="C:extracellular matrix"/>
    <property type="evidence" value="ECO:0007669"/>
    <property type="project" value="InterPro"/>
</dbReference>
<name>A0A392M3K2_9FABA</name>
<evidence type="ECO:0000256" key="2">
    <source>
        <dbReference type="ARBA" id="ARBA00022723"/>
    </source>
</evidence>
<dbReference type="InterPro" id="IPR001818">
    <property type="entry name" value="Pept_M10_metallopeptidase"/>
</dbReference>
<dbReference type="EMBL" id="LXQA010002529">
    <property type="protein sequence ID" value="MCH81613.1"/>
    <property type="molecule type" value="Genomic_DNA"/>
</dbReference>
<dbReference type="PANTHER" id="PTHR10201:SF258">
    <property type="entry name" value="MATRIX METALLOPROTEINASE"/>
    <property type="match status" value="1"/>
</dbReference>